<proteinExistence type="predicted"/>
<reference evidence="1" key="1">
    <citation type="journal article" date="2018" name="Genome Biol.">
        <title>SKESA: strategic k-mer extension for scrupulous assemblies.</title>
        <authorList>
            <person name="Souvorov A."/>
            <person name="Agarwala R."/>
            <person name="Lipman D.J."/>
        </authorList>
    </citation>
    <scope>NUCLEOTIDE SEQUENCE [LARGE SCALE GENOMIC DNA]</scope>
    <source>
        <strain evidence="1">EC00618</strain>
    </source>
</reference>
<dbReference type="AlphaFoldDB" id="A0A0A1AEK8"/>
<evidence type="ECO:0000313" key="5">
    <source>
        <dbReference type="Proteomes" id="UP000486847"/>
    </source>
</evidence>
<reference evidence="2 5" key="4">
    <citation type="submission" date="2019-10" db="EMBL/GenBank/DDBJ databases">
        <title>Comparative genomic analysis of antimicrobial resistant Escherichia coli of diverse origin.</title>
        <authorList>
            <person name="Ghatak S."/>
            <person name="Milton A.P."/>
            <person name="Rhetso K."/>
            <person name="Purkait D."/>
            <person name="Das S."/>
            <person name="Puro K.-U."/>
            <person name="Shakuntala I."/>
            <person name="Sen A."/>
            <person name="Sanjukta R."/>
            <person name="Priya G.B."/>
            <person name="Mawlong M."/>
            <person name="Lyngdoh V."/>
            <person name="Rynghang J."/>
            <person name="Mawphlang B.L."/>
        </authorList>
    </citation>
    <scope>NUCLEOTIDE SEQUENCE [LARGE SCALE GENOMIC DNA]</scope>
    <source>
        <strain evidence="2 5">SE161</strain>
    </source>
</reference>
<dbReference type="Proteomes" id="UP000486847">
    <property type="component" value="Unassembled WGS sequence"/>
</dbReference>
<dbReference type="EMBL" id="DABGYN010000004">
    <property type="protein sequence ID" value="HAJ0833262.1"/>
    <property type="molecule type" value="Genomic_DNA"/>
</dbReference>
<sequence length="61" mass="6780">MTLNPGLSSEGAVGGCSGVTGLDCKIQNRLYTRNGQKDTGNNTWYPVRQDLVSHYREYSDR</sequence>
<dbReference type="EMBL" id="WCEW01000006">
    <property type="protein sequence ID" value="MTE88569.1"/>
    <property type="molecule type" value="Genomic_DNA"/>
</dbReference>
<evidence type="ECO:0000313" key="2">
    <source>
        <dbReference type="EMBL" id="MTE88569.1"/>
    </source>
</evidence>
<evidence type="ECO:0000313" key="1">
    <source>
        <dbReference type="EMBL" id="HAJ0833262.1"/>
    </source>
</evidence>
<reference evidence="3 4" key="2">
    <citation type="submission" date="2018-11" db="EMBL/GenBank/DDBJ databases">
        <title>Enterobacteriaceae from Patient.</title>
        <authorList>
            <person name="Shen C."/>
            <person name="Yang Y."/>
            <person name="Tian G."/>
        </authorList>
    </citation>
    <scope>NUCLEOTIDE SEQUENCE [LARGE SCALE GENOMIC DNA]</scope>
    <source>
        <strain evidence="3 4">GBGD28</strain>
    </source>
</reference>
<protein>
    <submittedName>
        <fullName evidence="3">Uncharacterized protein</fullName>
    </submittedName>
</protein>
<dbReference type="Proteomes" id="UP000271008">
    <property type="component" value="Unassembled WGS sequence"/>
</dbReference>
<comment type="caution">
    <text evidence="3">The sequence shown here is derived from an EMBL/GenBank/DDBJ whole genome shotgun (WGS) entry which is preliminary data.</text>
</comment>
<evidence type="ECO:0000313" key="4">
    <source>
        <dbReference type="Proteomes" id="UP000271008"/>
    </source>
</evidence>
<gene>
    <name evidence="3" type="ORF">EIA08_25835</name>
    <name evidence="2" type="ORF">F9B07_06910</name>
    <name evidence="1" type="ORF">HL563_05855</name>
</gene>
<dbReference type="EMBL" id="RQTU01000061">
    <property type="protein sequence ID" value="RRD70513.1"/>
    <property type="molecule type" value="Genomic_DNA"/>
</dbReference>
<organism evidence="3 4">
    <name type="scientific">Escherichia coli</name>
    <dbReference type="NCBI Taxonomy" id="562"/>
    <lineage>
        <taxon>Bacteria</taxon>
        <taxon>Pseudomonadati</taxon>
        <taxon>Pseudomonadota</taxon>
        <taxon>Gammaproteobacteria</taxon>
        <taxon>Enterobacterales</taxon>
        <taxon>Enterobacteriaceae</taxon>
        <taxon>Escherichia</taxon>
    </lineage>
</organism>
<accession>A0A0A1AEK8</accession>
<evidence type="ECO:0000313" key="3">
    <source>
        <dbReference type="EMBL" id="RRD70513.1"/>
    </source>
</evidence>
<name>A0A0A1AEK8_ECOLX</name>
<reference evidence="1" key="3">
    <citation type="submission" date="2019-09" db="EMBL/GenBank/DDBJ databases">
        <authorList>
            <consortium name="NCBI Pathogen Detection Project"/>
        </authorList>
    </citation>
    <scope>NUCLEOTIDE SEQUENCE</scope>
    <source>
        <strain evidence="1">EC00618</strain>
    </source>
</reference>